<dbReference type="SMART" id="SM00100">
    <property type="entry name" value="cNMP"/>
    <property type="match status" value="1"/>
</dbReference>
<evidence type="ECO:0000256" key="5">
    <source>
        <dbReference type="ARBA" id="ARBA00022692"/>
    </source>
</evidence>
<proteinExistence type="inferred from homology"/>
<evidence type="ECO:0000256" key="8">
    <source>
        <dbReference type="ARBA" id="ARBA00022958"/>
    </source>
</evidence>
<dbReference type="Pfam" id="PF00027">
    <property type="entry name" value="cNMP_binding"/>
    <property type="match status" value="1"/>
</dbReference>
<dbReference type="PANTHER" id="PTHR45743">
    <property type="entry name" value="POTASSIUM CHANNEL AKT1"/>
    <property type="match status" value="1"/>
</dbReference>
<dbReference type="PaxDb" id="4113-PGSC0003DMT400024866"/>
<evidence type="ECO:0000256" key="13">
    <source>
        <dbReference type="RuleBase" id="RU369015"/>
    </source>
</evidence>
<keyword evidence="9" id="KW-1133">Transmembrane helix</keyword>
<dbReference type="InParanoid" id="M1AKQ4"/>
<evidence type="ECO:0000256" key="7">
    <source>
        <dbReference type="ARBA" id="ARBA00022882"/>
    </source>
</evidence>
<dbReference type="Gramene" id="PGSC0003DMT400024866">
    <property type="protein sequence ID" value="PGSC0003DMT400024866"/>
    <property type="gene ID" value="PGSC0003DMG400009614"/>
</dbReference>
<evidence type="ECO:0000256" key="6">
    <source>
        <dbReference type="ARBA" id="ARBA00022826"/>
    </source>
</evidence>
<dbReference type="EnsemblPlants" id="PGSC0003DMT400024866">
    <property type="protein sequence ID" value="PGSC0003DMT400024866"/>
    <property type="gene ID" value="PGSC0003DMG400009614"/>
</dbReference>
<protein>
    <recommendedName>
        <fullName evidence="13">Potassium channel</fullName>
    </recommendedName>
</protein>
<dbReference type="InterPro" id="IPR014710">
    <property type="entry name" value="RmlC-like_jellyroll"/>
</dbReference>
<dbReference type="PANTHER" id="PTHR45743:SF53">
    <property type="entry name" value="POTASSIUM CHANNEL"/>
    <property type="match status" value="1"/>
</dbReference>
<dbReference type="GO" id="GO:0034702">
    <property type="term" value="C:monoatomic ion channel complex"/>
    <property type="evidence" value="ECO:0007669"/>
    <property type="project" value="UniProtKB-KW"/>
</dbReference>
<keyword evidence="5" id="KW-0812">Transmembrane</keyword>
<dbReference type="InterPro" id="IPR018490">
    <property type="entry name" value="cNMP-bd_dom_sf"/>
</dbReference>
<keyword evidence="10 13" id="KW-0406">Ion transport</keyword>
<comment type="domain">
    <text evidence="13">The segment S4 is probably the voltage-sensor and is characterized by a series of positively charged amino acids. The pore-forming region H5 is enclosed by the transmembrane segments S5 and S6 in the Shaker-type (1P/6TM) and contains the GYGD signature motif which seems to be involved in potassium selectivity.</text>
</comment>
<dbReference type="SUPFAM" id="SSF51206">
    <property type="entry name" value="cAMP-binding domain-like"/>
    <property type="match status" value="1"/>
</dbReference>
<evidence type="ECO:0000256" key="1">
    <source>
        <dbReference type="ARBA" id="ARBA00004141"/>
    </source>
</evidence>
<dbReference type="AlphaFoldDB" id="M1AKQ4"/>
<keyword evidence="4 13" id="KW-0633">Potassium transport</keyword>
<keyword evidence="12 13" id="KW-0407">Ion channel</keyword>
<dbReference type="PROSITE" id="PS50042">
    <property type="entry name" value="CNMP_BINDING_3"/>
    <property type="match status" value="1"/>
</dbReference>
<keyword evidence="7 13" id="KW-0851">Voltage-gated channel</keyword>
<keyword evidence="8 13" id="KW-0630">Potassium</keyword>
<evidence type="ECO:0000256" key="11">
    <source>
        <dbReference type="ARBA" id="ARBA00023136"/>
    </source>
</evidence>
<comment type="similarity">
    <text evidence="2 13">Belongs to the potassium channel family. Plant (TC 1.A.1.4) subfamily.</text>
</comment>
<reference evidence="16" key="1">
    <citation type="journal article" date="2011" name="Nature">
        <title>Genome sequence and analysis of the tuber crop potato.</title>
        <authorList>
            <consortium name="The Potato Genome Sequencing Consortium"/>
        </authorList>
    </citation>
    <scope>NUCLEOTIDE SEQUENCE [LARGE SCALE GENOMIC DNA]</scope>
    <source>
        <strain evidence="16">cv. DM1-3 516 R44</strain>
    </source>
</reference>
<comment type="subunit">
    <text evidence="13">The potassium channel is composed of a homo- or heterotetrameric complex of pore-forming subunits.</text>
</comment>
<dbReference type="HOGENOM" id="CLU_964439_0_0_1"/>
<evidence type="ECO:0000256" key="9">
    <source>
        <dbReference type="ARBA" id="ARBA00022989"/>
    </source>
</evidence>
<keyword evidence="11" id="KW-0472">Membrane</keyword>
<keyword evidence="16" id="KW-1185">Reference proteome</keyword>
<dbReference type="Proteomes" id="UP000011115">
    <property type="component" value="Unassembled WGS sequence"/>
</dbReference>
<evidence type="ECO:0000256" key="2">
    <source>
        <dbReference type="ARBA" id="ARBA00007929"/>
    </source>
</evidence>
<dbReference type="FunFam" id="2.60.120.10:FF:000074">
    <property type="entry name" value="Potassium channel KAT2"/>
    <property type="match status" value="1"/>
</dbReference>
<comment type="function">
    <text evidence="13">Potassium channel.</text>
</comment>
<organism evidence="15 16">
    <name type="scientific">Solanum tuberosum</name>
    <name type="common">Potato</name>
    <dbReference type="NCBI Taxonomy" id="4113"/>
    <lineage>
        <taxon>Eukaryota</taxon>
        <taxon>Viridiplantae</taxon>
        <taxon>Streptophyta</taxon>
        <taxon>Embryophyta</taxon>
        <taxon>Tracheophyta</taxon>
        <taxon>Spermatophyta</taxon>
        <taxon>Magnoliopsida</taxon>
        <taxon>eudicotyledons</taxon>
        <taxon>Gunneridae</taxon>
        <taxon>Pentapetalae</taxon>
        <taxon>asterids</taxon>
        <taxon>lamiids</taxon>
        <taxon>Solanales</taxon>
        <taxon>Solanaceae</taxon>
        <taxon>Solanoideae</taxon>
        <taxon>Solaneae</taxon>
        <taxon>Solanum</taxon>
    </lineage>
</organism>
<keyword evidence="3 13" id="KW-0813">Transport</keyword>
<sequence length="289" mass="32801">MNVLPKAIRSSIAHYLFLPIVQNVSLFRGVSRDLLFQLVPEMDVEYYPSKEDVILQNESQTDFYIIVSGALDILVDSDGREQIIGKAVARESFGEISVLLGRPQPYVVTTTEISKILCPSRKTFLNILHDNQEDEQIIMRNHFQQDTPTNPSNLISINIQTLEARTNKQVENESESGGREHYIVLDHSVVSNGHIEMAPSLVEKRWKEDQLYTEHGGNKSIHKVPCYSYSGNRSQTGAIGGKSIKKRVNIHMRNNINSLQEQNVKLIILPDTLEELFILVTTRRTDNDS</sequence>
<dbReference type="CDD" id="cd00038">
    <property type="entry name" value="CAP_ED"/>
    <property type="match status" value="1"/>
</dbReference>
<evidence type="ECO:0000256" key="12">
    <source>
        <dbReference type="ARBA" id="ARBA00023303"/>
    </source>
</evidence>
<dbReference type="GO" id="GO:0005249">
    <property type="term" value="F:voltage-gated potassium channel activity"/>
    <property type="evidence" value="ECO:0007669"/>
    <property type="project" value="UniProtKB-UniRule"/>
</dbReference>
<evidence type="ECO:0000256" key="10">
    <source>
        <dbReference type="ARBA" id="ARBA00023065"/>
    </source>
</evidence>
<dbReference type="Gene3D" id="2.60.120.10">
    <property type="entry name" value="Jelly Rolls"/>
    <property type="match status" value="1"/>
</dbReference>
<dbReference type="eggNOG" id="KOG0498">
    <property type="taxonomic scope" value="Eukaryota"/>
</dbReference>
<accession>M1AKQ4</accession>
<name>M1AKQ4_SOLTU</name>
<reference evidence="15" key="2">
    <citation type="submission" date="2015-06" db="UniProtKB">
        <authorList>
            <consortium name="EnsemblPlants"/>
        </authorList>
    </citation>
    <scope>IDENTIFICATION</scope>
    <source>
        <strain evidence="15">DM1-3 516 R44</strain>
    </source>
</reference>
<evidence type="ECO:0000256" key="4">
    <source>
        <dbReference type="ARBA" id="ARBA00022538"/>
    </source>
</evidence>
<evidence type="ECO:0000256" key="3">
    <source>
        <dbReference type="ARBA" id="ARBA00022448"/>
    </source>
</evidence>
<evidence type="ECO:0000313" key="15">
    <source>
        <dbReference type="EnsemblPlants" id="PGSC0003DMT400024866"/>
    </source>
</evidence>
<dbReference type="InterPro" id="IPR000595">
    <property type="entry name" value="cNMP-bd_dom"/>
</dbReference>
<keyword evidence="6 13" id="KW-0631">Potassium channel</keyword>
<comment type="subcellular location">
    <subcellularLocation>
        <location evidence="1 13">Membrane</location>
        <topology evidence="1 13">Multi-pass membrane protein</topology>
    </subcellularLocation>
</comment>
<feature type="domain" description="Cyclic nucleotide-binding" evidence="14">
    <location>
        <begin position="26"/>
        <end position="145"/>
    </location>
</feature>
<dbReference type="InterPro" id="IPR045319">
    <property type="entry name" value="KAT/AKT"/>
</dbReference>
<evidence type="ECO:0000259" key="14">
    <source>
        <dbReference type="PROSITE" id="PS50042"/>
    </source>
</evidence>
<evidence type="ECO:0000313" key="16">
    <source>
        <dbReference type="Proteomes" id="UP000011115"/>
    </source>
</evidence>